<comment type="caution">
    <text evidence="2">The sequence shown here is derived from an EMBL/GenBank/DDBJ whole genome shotgun (WGS) entry which is preliminary data.</text>
</comment>
<organism evidence="2 3">
    <name type="scientific">Canariomyces notabilis</name>
    <dbReference type="NCBI Taxonomy" id="2074819"/>
    <lineage>
        <taxon>Eukaryota</taxon>
        <taxon>Fungi</taxon>
        <taxon>Dikarya</taxon>
        <taxon>Ascomycota</taxon>
        <taxon>Pezizomycotina</taxon>
        <taxon>Sordariomycetes</taxon>
        <taxon>Sordariomycetidae</taxon>
        <taxon>Sordariales</taxon>
        <taxon>Chaetomiaceae</taxon>
        <taxon>Canariomyces</taxon>
    </lineage>
</organism>
<proteinExistence type="predicted"/>
<reference evidence="2" key="2">
    <citation type="submission" date="2023-05" db="EMBL/GenBank/DDBJ databases">
        <authorList>
            <consortium name="Lawrence Berkeley National Laboratory"/>
            <person name="Steindorff A."/>
            <person name="Hensen N."/>
            <person name="Bonometti L."/>
            <person name="Westerberg I."/>
            <person name="Brannstrom I.O."/>
            <person name="Guillou S."/>
            <person name="Cros-Aarteil S."/>
            <person name="Calhoun S."/>
            <person name="Haridas S."/>
            <person name="Kuo A."/>
            <person name="Mondo S."/>
            <person name="Pangilinan J."/>
            <person name="Riley R."/>
            <person name="Labutti K."/>
            <person name="Andreopoulos B."/>
            <person name="Lipzen A."/>
            <person name="Chen C."/>
            <person name="Yanf M."/>
            <person name="Daum C."/>
            <person name="Ng V."/>
            <person name="Clum A."/>
            <person name="Ohm R."/>
            <person name="Martin F."/>
            <person name="Silar P."/>
            <person name="Natvig D."/>
            <person name="Lalanne C."/>
            <person name="Gautier V."/>
            <person name="Ament-Velasquez S.L."/>
            <person name="Kruys A."/>
            <person name="Hutchinson M.I."/>
            <person name="Powell A.J."/>
            <person name="Barry K."/>
            <person name="Miller A.N."/>
            <person name="Grigoriev I.V."/>
            <person name="Debuchy R."/>
            <person name="Gladieux P."/>
            <person name="Thoren M.H."/>
            <person name="Johannesson H."/>
        </authorList>
    </citation>
    <scope>NUCLEOTIDE SEQUENCE</scope>
    <source>
        <strain evidence="2">CBS 508.74</strain>
    </source>
</reference>
<sequence length="300" mass="33729">MRTPLSPLAIETKEKNMRETKPDHTERKKGLHSKRAFGSISANDTPRAAPQDLGPAFMFFLVHSLISIQQLIKNAAGVQQPCFSALWRYQKPCVGEPERTRNVMIESRCLHTAAGYLRTNVRQTDYLPVVSSISRSTGTAGQRCVSHAASSGYRTMGLQFSHTCPGSGLYEEYRPASANLTSGDNDIAIHGCNGTDRLPLCRDRVFLMDQVRYSYLMYSTVRRHKVPLLPWPNVTPIPTPCAIWRHVRWQETIGKAPFLLLSFTFLIKRPTSAGKGGNFNGVLHNLSNKFIHHNDHVYLH</sequence>
<name>A0AAN6TI70_9PEZI</name>
<accession>A0AAN6TI70</accession>
<dbReference type="EMBL" id="MU853337">
    <property type="protein sequence ID" value="KAK4114325.1"/>
    <property type="molecule type" value="Genomic_DNA"/>
</dbReference>
<feature type="compositionally biased region" description="Basic and acidic residues" evidence="1">
    <location>
        <begin position="11"/>
        <end position="28"/>
    </location>
</feature>
<evidence type="ECO:0000313" key="2">
    <source>
        <dbReference type="EMBL" id="KAK4114325.1"/>
    </source>
</evidence>
<evidence type="ECO:0000256" key="1">
    <source>
        <dbReference type="SAM" id="MobiDB-lite"/>
    </source>
</evidence>
<feature type="region of interest" description="Disordered" evidence="1">
    <location>
        <begin position="1"/>
        <end position="33"/>
    </location>
</feature>
<dbReference type="GeneID" id="89934312"/>
<dbReference type="AlphaFoldDB" id="A0AAN6TI70"/>
<reference evidence="2" key="1">
    <citation type="journal article" date="2023" name="Mol. Phylogenet. Evol.">
        <title>Genome-scale phylogeny and comparative genomics of the fungal order Sordariales.</title>
        <authorList>
            <person name="Hensen N."/>
            <person name="Bonometti L."/>
            <person name="Westerberg I."/>
            <person name="Brannstrom I.O."/>
            <person name="Guillou S."/>
            <person name="Cros-Aarteil S."/>
            <person name="Calhoun S."/>
            <person name="Haridas S."/>
            <person name="Kuo A."/>
            <person name="Mondo S."/>
            <person name="Pangilinan J."/>
            <person name="Riley R."/>
            <person name="LaButti K."/>
            <person name="Andreopoulos B."/>
            <person name="Lipzen A."/>
            <person name="Chen C."/>
            <person name="Yan M."/>
            <person name="Daum C."/>
            <person name="Ng V."/>
            <person name="Clum A."/>
            <person name="Steindorff A."/>
            <person name="Ohm R.A."/>
            <person name="Martin F."/>
            <person name="Silar P."/>
            <person name="Natvig D.O."/>
            <person name="Lalanne C."/>
            <person name="Gautier V."/>
            <person name="Ament-Velasquez S.L."/>
            <person name="Kruys A."/>
            <person name="Hutchinson M.I."/>
            <person name="Powell A.J."/>
            <person name="Barry K."/>
            <person name="Miller A.N."/>
            <person name="Grigoriev I.V."/>
            <person name="Debuchy R."/>
            <person name="Gladieux P."/>
            <person name="Hiltunen Thoren M."/>
            <person name="Johannesson H."/>
        </authorList>
    </citation>
    <scope>NUCLEOTIDE SEQUENCE</scope>
    <source>
        <strain evidence="2">CBS 508.74</strain>
    </source>
</reference>
<dbReference type="Proteomes" id="UP001302812">
    <property type="component" value="Unassembled WGS sequence"/>
</dbReference>
<gene>
    <name evidence="2" type="ORF">N656DRAFT_585495</name>
</gene>
<dbReference type="RefSeq" id="XP_064671895.1">
    <property type="nucleotide sequence ID" value="XM_064810187.1"/>
</dbReference>
<protein>
    <submittedName>
        <fullName evidence="2">Uncharacterized protein</fullName>
    </submittedName>
</protein>
<keyword evidence="3" id="KW-1185">Reference proteome</keyword>
<evidence type="ECO:0000313" key="3">
    <source>
        <dbReference type="Proteomes" id="UP001302812"/>
    </source>
</evidence>